<dbReference type="AlphaFoldDB" id="A0A7N2RCB4"/>
<dbReference type="Pfam" id="PF08276">
    <property type="entry name" value="PAN_2"/>
    <property type="match status" value="1"/>
</dbReference>
<dbReference type="InterPro" id="IPR003609">
    <property type="entry name" value="Pan_app"/>
</dbReference>
<dbReference type="PANTHER" id="PTHR32444">
    <property type="entry name" value="BULB-TYPE LECTIN DOMAIN-CONTAINING PROTEIN"/>
    <property type="match status" value="1"/>
</dbReference>
<evidence type="ECO:0000313" key="4">
    <source>
        <dbReference type="EnsemblPlants" id="QL10p048373:mrna"/>
    </source>
</evidence>
<dbReference type="EMBL" id="LRBV02000010">
    <property type="status" value="NOT_ANNOTATED_CDS"/>
    <property type="molecule type" value="Genomic_DNA"/>
</dbReference>
<dbReference type="Gene3D" id="3.50.4.10">
    <property type="entry name" value="Hepatocyte Growth Factor"/>
    <property type="match status" value="1"/>
</dbReference>
<dbReference type="Proteomes" id="UP000594261">
    <property type="component" value="Chromosome 10"/>
</dbReference>
<keyword evidence="1" id="KW-0732">Signal</keyword>
<evidence type="ECO:0000256" key="1">
    <source>
        <dbReference type="ARBA" id="ARBA00022729"/>
    </source>
</evidence>
<name>A0A7N2RCB4_QUELO</name>
<accession>A0A7N2RCB4</accession>
<evidence type="ECO:0000259" key="3">
    <source>
        <dbReference type="PROSITE" id="PS50948"/>
    </source>
</evidence>
<dbReference type="PANTHER" id="PTHR32444:SF185">
    <property type="entry name" value="RECEPTOR-LIKE SERINE_THREONINE-PROTEIN KINASE"/>
    <property type="match status" value="1"/>
</dbReference>
<sequence length="196" mass="22168">MFISSLEGVYYSFKVVDQSPLTRFVVTQDGFIQYLTWSKNSNEWLVMVTLQRDGSDGYGDCGNCNDGPKCECLKGFRPMSPENWARVDWSSECVRKWELDCGNGDGFVKYGGMKLPDYSHLAASRNLSIWECEAVCLRNCSRMAFSKIDIHGNGGDCLLWFGDLLDMRDFEGGGDDLYIRMAKAELEAIADAKRNR</sequence>
<protein>
    <recommendedName>
        <fullName evidence="3">Apple domain-containing protein</fullName>
    </recommendedName>
</protein>
<evidence type="ECO:0000313" key="5">
    <source>
        <dbReference type="Proteomes" id="UP000594261"/>
    </source>
</evidence>
<dbReference type="InParanoid" id="A0A7N2RCB4"/>
<dbReference type="GO" id="GO:0048544">
    <property type="term" value="P:recognition of pollen"/>
    <property type="evidence" value="ECO:0007669"/>
    <property type="project" value="InterPro"/>
</dbReference>
<dbReference type="OMA" id="SIWECEA"/>
<organism evidence="4 5">
    <name type="scientific">Quercus lobata</name>
    <name type="common">Valley oak</name>
    <dbReference type="NCBI Taxonomy" id="97700"/>
    <lineage>
        <taxon>Eukaryota</taxon>
        <taxon>Viridiplantae</taxon>
        <taxon>Streptophyta</taxon>
        <taxon>Embryophyta</taxon>
        <taxon>Tracheophyta</taxon>
        <taxon>Spermatophyta</taxon>
        <taxon>Magnoliopsida</taxon>
        <taxon>eudicotyledons</taxon>
        <taxon>Gunneridae</taxon>
        <taxon>Pentapetalae</taxon>
        <taxon>rosids</taxon>
        <taxon>fabids</taxon>
        <taxon>Fagales</taxon>
        <taxon>Fagaceae</taxon>
        <taxon>Quercus</taxon>
    </lineage>
</organism>
<dbReference type="PROSITE" id="PS50948">
    <property type="entry name" value="PAN"/>
    <property type="match status" value="1"/>
</dbReference>
<dbReference type="InterPro" id="IPR000858">
    <property type="entry name" value="S_locus_glycoprot_dom"/>
</dbReference>
<dbReference type="SMART" id="SM00473">
    <property type="entry name" value="PAN_AP"/>
    <property type="match status" value="1"/>
</dbReference>
<keyword evidence="2" id="KW-1015">Disulfide bond</keyword>
<reference evidence="4 5" key="1">
    <citation type="journal article" date="2016" name="G3 (Bethesda)">
        <title>First Draft Assembly and Annotation of the Genome of a California Endemic Oak Quercus lobata Nee (Fagaceae).</title>
        <authorList>
            <person name="Sork V.L."/>
            <person name="Fitz-Gibbon S.T."/>
            <person name="Puiu D."/>
            <person name="Crepeau M."/>
            <person name="Gugger P.F."/>
            <person name="Sherman R."/>
            <person name="Stevens K."/>
            <person name="Langley C.H."/>
            <person name="Pellegrini M."/>
            <person name="Salzberg S.L."/>
        </authorList>
    </citation>
    <scope>NUCLEOTIDE SEQUENCE [LARGE SCALE GENOMIC DNA]</scope>
    <source>
        <strain evidence="4 5">cv. SW786</strain>
    </source>
</reference>
<dbReference type="Gramene" id="QL10p048373:mrna">
    <property type="protein sequence ID" value="QL10p048373:mrna"/>
    <property type="gene ID" value="QL10p048373"/>
</dbReference>
<keyword evidence="5" id="KW-1185">Reference proteome</keyword>
<proteinExistence type="predicted"/>
<reference evidence="4" key="2">
    <citation type="submission" date="2021-01" db="UniProtKB">
        <authorList>
            <consortium name="EnsemblPlants"/>
        </authorList>
    </citation>
    <scope>IDENTIFICATION</scope>
</reference>
<evidence type="ECO:0000256" key="2">
    <source>
        <dbReference type="ARBA" id="ARBA00023157"/>
    </source>
</evidence>
<dbReference type="Pfam" id="PF00954">
    <property type="entry name" value="S_locus_glycop"/>
    <property type="match status" value="1"/>
</dbReference>
<dbReference type="EnsemblPlants" id="QL10p048373:mrna">
    <property type="protein sequence ID" value="QL10p048373:mrna"/>
    <property type="gene ID" value="QL10p048373"/>
</dbReference>
<dbReference type="CDD" id="cd01098">
    <property type="entry name" value="PAN_AP_plant"/>
    <property type="match status" value="1"/>
</dbReference>
<feature type="domain" description="Apple" evidence="3">
    <location>
        <begin position="101"/>
        <end position="182"/>
    </location>
</feature>